<sequence>MTEAVHIGEAMHPHLAALLAAIESGRIRKAEQRHNIRREEIGEKKRRKKEEEERVDVLKKERTRRKHTCMRTDGMWWMMVFVMTLFDGVSCHGSAAHPQISCEEARFKCAQREGCGMALENYLTGCSAVLHGYQMNYCPGICRDSLIALTSTDEGKALMTCKCSDDFCEETKQRVEICRPEVMIANMNETVVSCYVAQLICFADPACSKALEYYEHYCKSMFYGKKCTSRCRNSIHILRRQEKSAKLRNCFCAGRDSANCTAIQNNMAKLCYHKKVNDSNEIPTDHELKKSFASSLVRIDVSIVVLAALILIWT</sequence>
<reference evidence="1" key="1">
    <citation type="submission" date="2022-04" db="EMBL/GenBank/DDBJ databases">
        <title>Chromosome-scale genome assembly of Holotrichia oblita Faldermann.</title>
        <authorList>
            <person name="Rongchong L."/>
        </authorList>
    </citation>
    <scope>NUCLEOTIDE SEQUENCE</scope>
    <source>
        <strain evidence="1">81SQS9</strain>
    </source>
</reference>
<protein>
    <submittedName>
        <fullName evidence="1">Growth arrest-specific protein 1</fullName>
    </submittedName>
</protein>
<keyword evidence="2" id="KW-1185">Reference proteome</keyword>
<comment type="caution">
    <text evidence="1">The sequence shown here is derived from an EMBL/GenBank/DDBJ whole genome shotgun (WGS) entry which is preliminary data.</text>
</comment>
<organism evidence="1 2">
    <name type="scientific">Holotrichia oblita</name>
    <name type="common">Chafer beetle</name>
    <dbReference type="NCBI Taxonomy" id="644536"/>
    <lineage>
        <taxon>Eukaryota</taxon>
        <taxon>Metazoa</taxon>
        <taxon>Ecdysozoa</taxon>
        <taxon>Arthropoda</taxon>
        <taxon>Hexapoda</taxon>
        <taxon>Insecta</taxon>
        <taxon>Pterygota</taxon>
        <taxon>Neoptera</taxon>
        <taxon>Endopterygota</taxon>
        <taxon>Coleoptera</taxon>
        <taxon>Polyphaga</taxon>
        <taxon>Scarabaeiformia</taxon>
        <taxon>Scarabaeidae</taxon>
        <taxon>Melolonthinae</taxon>
        <taxon>Holotrichia</taxon>
    </lineage>
</organism>
<dbReference type="EMBL" id="CM043016">
    <property type="protein sequence ID" value="KAI4467485.1"/>
    <property type="molecule type" value="Genomic_DNA"/>
</dbReference>
<gene>
    <name evidence="1" type="ORF">MML48_2g00001155</name>
</gene>
<name>A0ACB9TLC6_HOLOL</name>
<evidence type="ECO:0000313" key="2">
    <source>
        <dbReference type="Proteomes" id="UP001056778"/>
    </source>
</evidence>
<accession>A0ACB9TLC6</accession>
<evidence type="ECO:0000313" key="1">
    <source>
        <dbReference type="EMBL" id="KAI4467485.1"/>
    </source>
</evidence>
<dbReference type="Proteomes" id="UP001056778">
    <property type="component" value="Chromosome 2"/>
</dbReference>
<proteinExistence type="predicted"/>